<dbReference type="SUPFAM" id="SSF56601">
    <property type="entry name" value="beta-lactamase/transpeptidase-like"/>
    <property type="match status" value="1"/>
</dbReference>
<dbReference type="Pfam" id="PF02618">
    <property type="entry name" value="YceG"/>
    <property type="match status" value="1"/>
</dbReference>
<dbReference type="AlphaFoldDB" id="X1LPJ3"/>
<sequence>CQTIFKEFKEQNIRNDTAIILASIIQREAANEEEMPLIAGIIWNRLLKPMPLQIVREGMRDAVTYGSSAILNSLPVEVAAKTGTAQTSRKGYYHNWVTVFAPYDDPQIVLTVMIEDIEGMRAVILPVAKEILEWYFTREEEI</sequence>
<dbReference type="GO" id="GO:0008658">
    <property type="term" value="F:penicillin binding"/>
    <property type="evidence" value="ECO:0007669"/>
    <property type="project" value="InterPro"/>
</dbReference>
<evidence type="ECO:0000313" key="1">
    <source>
        <dbReference type="EMBL" id="GAI07761.1"/>
    </source>
</evidence>
<proteinExistence type="predicted"/>
<dbReference type="InterPro" id="IPR003770">
    <property type="entry name" value="MLTG-like"/>
</dbReference>
<accession>X1LPJ3</accession>
<organism evidence="1">
    <name type="scientific">marine sediment metagenome</name>
    <dbReference type="NCBI Taxonomy" id="412755"/>
    <lineage>
        <taxon>unclassified sequences</taxon>
        <taxon>metagenomes</taxon>
        <taxon>ecological metagenomes</taxon>
    </lineage>
</organism>
<dbReference type="GO" id="GO:0071972">
    <property type="term" value="F:peptidoglycan L,D-transpeptidase activity"/>
    <property type="evidence" value="ECO:0007669"/>
    <property type="project" value="TreeGrafter"/>
</dbReference>
<dbReference type="GO" id="GO:0005886">
    <property type="term" value="C:plasma membrane"/>
    <property type="evidence" value="ECO:0007669"/>
    <property type="project" value="TreeGrafter"/>
</dbReference>
<reference evidence="1" key="1">
    <citation type="journal article" date="2014" name="Front. Microbiol.">
        <title>High frequency of phylogenetically diverse reductive dehalogenase-homologous genes in deep subseafloor sedimentary metagenomes.</title>
        <authorList>
            <person name="Kawai M."/>
            <person name="Futagami T."/>
            <person name="Toyoda A."/>
            <person name="Takaki Y."/>
            <person name="Nishi S."/>
            <person name="Hori S."/>
            <person name="Arai W."/>
            <person name="Tsubouchi T."/>
            <person name="Morono Y."/>
            <person name="Uchiyama I."/>
            <person name="Ito T."/>
            <person name="Fujiyama A."/>
            <person name="Inagaki F."/>
            <person name="Takami H."/>
        </authorList>
    </citation>
    <scope>NUCLEOTIDE SEQUENCE</scope>
    <source>
        <strain evidence="1">Expedition CK06-06</strain>
    </source>
</reference>
<dbReference type="Gene3D" id="3.40.710.10">
    <property type="entry name" value="DD-peptidase/beta-lactamase superfamily"/>
    <property type="match status" value="1"/>
</dbReference>
<protein>
    <submittedName>
        <fullName evidence="1">Uncharacterized protein</fullName>
    </submittedName>
</protein>
<dbReference type="EMBL" id="BARV01011420">
    <property type="protein sequence ID" value="GAI07761.1"/>
    <property type="molecule type" value="Genomic_DNA"/>
</dbReference>
<comment type="caution">
    <text evidence="1">The sequence shown here is derived from an EMBL/GenBank/DDBJ whole genome shotgun (WGS) entry which is preliminary data.</text>
</comment>
<dbReference type="PANTHER" id="PTHR30627:SF2">
    <property type="entry name" value="PEPTIDOGLYCAN D,D-TRANSPEPTIDASE MRDA"/>
    <property type="match status" value="1"/>
</dbReference>
<name>X1LPJ3_9ZZZZ</name>
<dbReference type="PANTHER" id="PTHR30627">
    <property type="entry name" value="PEPTIDOGLYCAN D,D-TRANSPEPTIDASE"/>
    <property type="match status" value="1"/>
</dbReference>
<dbReference type="GO" id="GO:0071555">
    <property type="term" value="P:cell wall organization"/>
    <property type="evidence" value="ECO:0007669"/>
    <property type="project" value="TreeGrafter"/>
</dbReference>
<gene>
    <name evidence="1" type="ORF">S06H3_21675</name>
</gene>
<feature type="non-terminal residue" evidence="1">
    <location>
        <position position="1"/>
    </location>
</feature>
<dbReference type="InterPro" id="IPR050515">
    <property type="entry name" value="Beta-lactam/transpept"/>
</dbReference>
<dbReference type="InterPro" id="IPR012338">
    <property type="entry name" value="Beta-lactam/transpept-like"/>
</dbReference>